<evidence type="ECO:0000256" key="1">
    <source>
        <dbReference type="ARBA" id="ARBA00010617"/>
    </source>
</evidence>
<comment type="similarity">
    <text evidence="1">Belongs to the cytochrome P450 family.</text>
</comment>
<dbReference type="RefSeq" id="YP_009448636.1">
    <property type="nucleotide sequence ID" value="NC_036594.1"/>
</dbReference>
<dbReference type="GO" id="GO:0004497">
    <property type="term" value="F:monooxygenase activity"/>
    <property type="evidence" value="ECO:0007669"/>
    <property type="project" value="InterPro"/>
</dbReference>
<sequence>MIFIILFIACILGITVYIKNTRKVYKIFTGPPSDSYILGNTKKILKDLIYWHKDWIDKYSSNGFVYYRLIFGLSRLIVCNIEGIKHILVTNVDNYQKPKAGVGISLGQGLVFMEGELHRSHKKIIQPSFKHNEIINMYPKFIKCTNNTINKWNDKINEGSKLVVDINEEMIRLTIEILCSTIFGGNMNIHNNEELYNNFNIIMKYFDLRPQLFIPGYGKLPTSENIEFKKALSNIHTMLFKIIEDKKSDKLDDGDMIDSLLKYQDEDMITTEQLIGHIITFFIAGHETTALALTWAFECLSQHEDIKMYLLKEIENIKDDGDITYENVKNMKYLNNFIKEVLRFYSPVPVTHRQCIKEDIVNGKIIPEGTIIDIPIAALNKSTKYWDNPDKFDPERWTKIDDMSNYLYMPFLAGSRSCIGNKFAIEEIKIVLIKLLSKFTLTLPENYKYGYKVRITSRPDPSIKMFISLR</sequence>
<accession>A0A2I2L481</accession>
<dbReference type="InterPro" id="IPR050196">
    <property type="entry name" value="Cytochrome_P450_Monoox"/>
</dbReference>
<dbReference type="EMBL" id="LT906555">
    <property type="protein sequence ID" value="SNW62334.1"/>
    <property type="molecule type" value="Genomic_DNA"/>
</dbReference>
<dbReference type="InterPro" id="IPR002401">
    <property type="entry name" value="Cyt_P450_E_grp-I"/>
</dbReference>
<dbReference type="InterPro" id="IPR001128">
    <property type="entry name" value="Cyt_P450"/>
</dbReference>
<dbReference type="PANTHER" id="PTHR24291">
    <property type="entry name" value="CYTOCHROME P450 FAMILY 4"/>
    <property type="match status" value="1"/>
</dbReference>
<dbReference type="PRINTS" id="PR00385">
    <property type="entry name" value="P450"/>
</dbReference>
<dbReference type="InterPro" id="IPR036396">
    <property type="entry name" value="Cyt_P450_sf"/>
</dbReference>
<dbReference type="GeneID" id="35382217"/>
<dbReference type="Gene3D" id="1.10.630.10">
    <property type="entry name" value="Cytochrome P450"/>
    <property type="match status" value="1"/>
</dbReference>
<organism evidence="2">
    <name type="scientific">Orpheovirus IHUMI-LCC2</name>
    <dbReference type="NCBI Taxonomy" id="2023057"/>
    <lineage>
        <taxon>Viruses</taxon>
        <taxon>Varidnaviria</taxon>
        <taxon>Bamfordvirae</taxon>
        <taxon>Nucleocytoviricota</taxon>
        <taxon>Megaviricetes</taxon>
        <taxon>Pimascovirales</taxon>
        <taxon>Ocovirineae</taxon>
        <taxon>Orpheoviridae</taxon>
        <taxon>Alphaorpheovirus</taxon>
        <taxon>Alphaorpheovirus massiliense</taxon>
    </lineage>
</organism>
<dbReference type="Proteomes" id="UP000236316">
    <property type="component" value="Segment"/>
</dbReference>
<protein>
    <submittedName>
        <fullName evidence="2">Cytochrome P450-like protein E-class</fullName>
    </submittedName>
</protein>
<dbReference type="GO" id="GO:0005506">
    <property type="term" value="F:iron ion binding"/>
    <property type="evidence" value="ECO:0007669"/>
    <property type="project" value="InterPro"/>
</dbReference>
<gene>
    <name evidence="2" type="ORF">ORPV_430</name>
</gene>
<dbReference type="KEGG" id="vg:35382217"/>
<proteinExistence type="inferred from homology"/>
<dbReference type="GO" id="GO:0020037">
    <property type="term" value="F:heme binding"/>
    <property type="evidence" value="ECO:0007669"/>
    <property type="project" value="InterPro"/>
</dbReference>
<name>A0A2I2L481_9VIRU</name>
<keyword evidence="3" id="KW-1185">Reference proteome</keyword>
<dbReference type="SUPFAM" id="SSF48264">
    <property type="entry name" value="Cytochrome P450"/>
    <property type="match status" value="1"/>
</dbReference>
<evidence type="ECO:0000313" key="2">
    <source>
        <dbReference type="EMBL" id="SNW62334.1"/>
    </source>
</evidence>
<reference evidence="2" key="1">
    <citation type="submission" date="2017-08" db="EMBL/GenBank/DDBJ databases">
        <authorList>
            <consortium name="Urmite Genomes"/>
        </authorList>
    </citation>
    <scope>NUCLEOTIDE SEQUENCE [LARGE SCALE GENOMIC DNA]</scope>
    <source>
        <strain evidence="2">IHUMI-LCC2</strain>
    </source>
</reference>
<dbReference type="GO" id="GO:0016705">
    <property type="term" value="F:oxidoreductase activity, acting on paired donors, with incorporation or reduction of molecular oxygen"/>
    <property type="evidence" value="ECO:0007669"/>
    <property type="project" value="InterPro"/>
</dbReference>
<dbReference type="PRINTS" id="PR00463">
    <property type="entry name" value="EP450I"/>
</dbReference>
<dbReference type="PANTHER" id="PTHR24291:SF175">
    <property type="entry name" value="CYTOCHROME P450"/>
    <property type="match status" value="1"/>
</dbReference>
<evidence type="ECO:0000313" key="3">
    <source>
        <dbReference type="Proteomes" id="UP000236316"/>
    </source>
</evidence>
<dbReference type="OrthoDB" id="38655at10239"/>
<dbReference type="Pfam" id="PF00067">
    <property type="entry name" value="p450"/>
    <property type="match status" value="1"/>
</dbReference>